<keyword evidence="1" id="KW-0812">Transmembrane</keyword>
<dbReference type="EMBL" id="JAQSKY010000001">
    <property type="protein sequence ID" value="MDS7897732.1"/>
    <property type="molecule type" value="Genomic_DNA"/>
</dbReference>
<reference evidence="2" key="2">
    <citation type="submission" date="2023-01" db="EMBL/GenBank/DDBJ databases">
        <authorList>
            <person name="Du H."/>
            <person name="Wan W."/>
        </authorList>
    </citation>
    <scope>NUCLEOTIDE SEQUENCE</scope>
    <source>
        <strain evidence="2">HD1688</strain>
    </source>
</reference>
<name>A0AB35PPM5_9ENTR</name>
<organism evidence="2 3">
    <name type="scientific">Klebsiella michiganensis</name>
    <dbReference type="NCBI Taxonomy" id="1134687"/>
    <lineage>
        <taxon>Bacteria</taxon>
        <taxon>Pseudomonadati</taxon>
        <taxon>Pseudomonadota</taxon>
        <taxon>Gammaproteobacteria</taxon>
        <taxon>Enterobacterales</taxon>
        <taxon>Enterobacteriaceae</taxon>
        <taxon>Klebsiella/Raoultella group</taxon>
        <taxon>Klebsiella</taxon>
    </lineage>
</organism>
<gene>
    <name evidence="2" type="ORF">PTQ40_01860</name>
</gene>
<evidence type="ECO:0000256" key="1">
    <source>
        <dbReference type="SAM" id="Phobius"/>
    </source>
</evidence>
<comment type="caution">
    <text evidence="2">The sequence shown here is derived from an EMBL/GenBank/DDBJ whole genome shotgun (WGS) entry which is preliminary data.</text>
</comment>
<accession>A0AB35PPM5</accession>
<sequence>MENILFIVSAVAALAFWVGLVKPSLVGMPNRKKSSLTYLLVCLLTGGMAGYLYPERQSPEEIALDRGKAAQAEIEANQFKYPTTTVTEYRSKNKKEREGIISNFMQSEVLPESDAPRFYSCLSELSATRKDDVRIGIALGWCMDDYKKDPKLLDKRTNFDTFYAQFSGWDGAYRPLERVIKESMNDEDSYKHVKTTYRILMDGAPHAIVSTTFSGTNVYAARVKQTLSADVDIKTGQIITVLEQ</sequence>
<dbReference type="Proteomes" id="UP001249822">
    <property type="component" value="Unassembled WGS sequence"/>
</dbReference>
<protein>
    <submittedName>
        <fullName evidence="2">Uncharacterized protein</fullName>
    </submittedName>
</protein>
<evidence type="ECO:0000313" key="2">
    <source>
        <dbReference type="EMBL" id="MDS7897732.1"/>
    </source>
</evidence>
<reference evidence="2" key="1">
    <citation type="journal article" date="2023" name="Front. Microbiol.">
        <title>Genomic characterization of carbapenem-resistant Klebsiella oxytoca complex in China: a multi-center study.</title>
        <authorList>
            <person name="Wan W."/>
            <person name="Yang X."/>
            <person name="Yu H."/>
            <person name="Wang M."/>
            <person name="Jia W."/>
            <person name="Huang B."/>
            <person name="Qu F."/>
            <person name="Shan B."/>
            <person name="Tang Y.W."/>
            <person name="Chen L."/>
            <person name="Du H."/>
        </authorList>
    </citation>
    <scope>NUCLEOTIDE SEQUENCE</scope>
    <source>
        <strain evidence="2">HD1688</strain>
    </source>
</reference>
<proteinExistence type="predicted"/>
<dbReference type="AlphaFoldDB" id="A0AB35PPM5"/>
<evidence type="ECO:0000313" key="3">
    <source>
        <dbReference type="Proteomes" id="UP001249822"/>
    </source>
</evidence>
<feature type="transmembrane region" description="Helical" evidence="1">
    <location>
        <begin position="36"/>
        <end position="53"/>
    </location>
</feature>
<feature type="transmembrane region" description="Helical" evidence="1">
    <location>
        <begin position="6"/>
        <end position="24"/>
    </location>
</feature>
<keyword evidence="1" id="KW-1133">Transmembrane helix</keyword>
<dbReference type="RefSeq" id="WP_311123858.1">
    <property type="nucleotide sequence ID" value="NZ_JAQSKY010000001.1"/>
</dbReference>
<keyword evidence="1" id="KW-0472">Membrane</keyword>